<sequence length="99" mass="11484">MDGDPVPRIQYHWEHSLTPLGWSCMALTTLSIPGSASRVSRGLTETEFISMVITFRILTLEERYHHVGFWFFFHRGQIPIFLDTSFFFLACTEAWATIL</sequence>
<evidence type="ECO:0000313" key="1">
    <source>
        <dbReference type="EMBL" id="KAK7329021.1"/>
    </source>
</evidence>
<gene>
    <name evidence="1" type="ORF">VNO77_23166</name>
</gene>
<keyword evidence="2" id="KW-1185">Reference proteome</keyword>
<comment type="caution">
    <text evidence="1">The sequence shown here is derived from an EMBL/GenBank/DDBJ whole genome shotgun (WGS) entry which is preliminary data.</text>
</comment>
<evidence type="ECO:0000313" key="2">
    <source>
        <dbReference type="Proteomes" id="UP001367508"/>
    </source>
</evidence>
<accession>A0AAN9L5F4</accession>
<reference evidence="1 2" key="1">
    <citation type="submission" date="2024-01" db="EMBL/GenBank/DDBJ databases">
        <title>The genomes of 5 underutilized Papilionoideae crops provide insights into root nodulation and disease resistanc.</title>
        <authorList>
            <person name="Jiang F."/>
        </authorList>
    </citation>
    <scope>NUCLEOTIDE SEQUENCE [LARGE SCALE GENOMIC DNA]</scope>
    <source>
        <strain evidence="1">LVBAO_FW01</strain>
        <tissue evidence="1">Leaves</tissue>
    </source>
</reference>
<dbReference type="Proteomes" id="UP001367508">
    <property type="component" value="Unassembled WGS sequence"/>
</dbReference>
<protein>
    <submittedName>
        <fullName evidence="1">Uncharacterized protein</fullName>
    </submittedName>
</protein>
<dbReference type="EMBL" id="JAYMYQ010000005">
    <property type="protein sequence ID" value="KAK7329021.1"/>
    <property type="molecule type" value="Genomic_DNA"/>
</dbReference>
<name>A0AAN9L5F4_CANGL</name>
<organism evidence="1 2">
    <name type="scientific">Canavalia gladiata</name>
    <name type="common">Sword bean</name>
    <name type="synonym">Dolichos gladiatus</name>
    <dbReference type="NCBI Taxonomy" id="3824"/>
    <lineage>
        <taxon>Eukaryota</taxon>
        <taxon>Viridiplantae</taxon>
        <taxon>Streptophyta</taxon>
        <taxon>Embryophyta</taxon>
        <taxon>Tracheophyta</taxon>
        <taxon>Spermatophyta</taxon>
        <taxon>Magnoliopsida</taxon>
        <taxon>eudicotyledons</taxon>
        <taxon>Gunneridae</taxon>
        <taxon>Pentapetalae</taxon>
        <taxon>rosids</taxon>
        <taxon>fabids</taxon>
        <taxon>Fabales</taxon>
        <taxon>Fabaceae</taxon>
        <taxon>Papilionoideae</taxon>
        <taxon>50 kb inversion clade</taxon>
        <taxon>NPAAA clade</taxon>
        <taxon>indigoferoid/millettioid clade</taxon>
        <taxon>Phaseoleae</taxon>
        <taxon>Canavalia</taxon>
    </lineage>
</organism>
<proteinExistence type="predicted"/>
<dbReference type="AlphaFoldDB" id="A0AAN9L5F4"/>